<dbReference type="Proteomes" id="UP000199182">
    <property type="component" value="Unassembled WGS sequence"/>
</dbReference>
<dbReference type="EMBL" id="FNID01000032">
    <property type="protein sequence ID" value="SDN79042.1"/>
    <property type="molecule type" value="Genomic_DNA"/>
</dbReference>
<dbReference type="Pfam" id="PF13470">
    <property type="entry name" value="PIN_3"/>
    <property type="match status" value="1"/>
</dbReference>
<dbReference type="SUPFAM" id="SSF88723">
    <property type="entry name" value="PIN domain-like"/>
    <property type="match status" value="1"/>
</dbReference>
<feature type="domain" description="PIN" evidence="1">
    <location>
        <begin position="1"/>
        <end position="118"/>
    </location>
</feature>
<dbReference type="NCBIfam" id="TIGR00305">
    <property type="entry name" value="putative toxin-antitoxin system toxin component, PIN family"/>
    <property type="match status" value="1"/>
</dbReference>
<sequence length="135" mass="15106">MKCLIDTNILISASLFPDSVPAAAFIKAVNHPHKAVVCDYSIDELRRVYNRKFPNKIAALEHFLSVFLLTVDIVPTPPEEESSEEETKIRDMNDRPILRAALATKVDVLVTGDRDFLESGVKKPKIVTAADFLRL</sequence>
<evidence type="ECO:0000259" key="1">
    <source>
        <dbReference type="SMART" id="SM00670"/>
    </source>
</evidence>
<evidence type="ECO:0000313" key="3">
    <source>
        <dbReference type="Proteomes" id="UP000199182"/>
    </source>
</evidence>
<dbReference type="Gene3D" id="3.40.50.1010">
    <property type="entry name" value="5'-nuclease"/>
    <property type="match status" value="1"/>
</dbReference>
<dbReference type="RefSeq" id="WP_092642150.1">
    <property type="nucleotide sequence ID" value="NZ_FNID01000032.1"/>
</dbReference>
<reference evidence="2 3" key="1">
    <citation type="submission" date="2016-10" db="EMBL/GenBank/DDBJ databases">
        <authorList>
            <person name="de Groot N.N."/>
        </authorList>
    </citation>
    <scope>NUCLEOTIDE SEQUENCE [LARGE SCALE GENOMIC DNA]</scope>
    <source>
        <strain evidence="2 3">CGMCC 1.5012</strain>
    </source>
</reference>
<organism evidence="2 3">
    <name type="scientific">Acetanaerobacterium elongatum</name>
    <dbReference type="NCBI Taxonomy" id="258515"/>
    <lineage>
        <taxon>Bacteria</taxon>
        <taxon>Bacillati</taxon>
        <taxon>Bacillota</taxon>
        <taxon>Clostridia</taxon>
        <taxon>Eubacteriales</taxon>
        <taxon>Oscillospiraceae</taxon>
        <taxon>Acetanaerobacterium</taxon>
    </lineage>
</organism>
<dbReference type="InterPro" id="IPR029060">
    <property type="entry name" value="PIN-like_dom_sf"/>
</dbReference>
<dbReference type="PANTHER" id="PTHR34610">
    <property type="entry name" value="SSL7007 PROTEIN"/>
    <property type="match status" value="1"/>
</dbReference>
<dbReference type="PANTHER" id="PTHR34610:SF4">
    <property type="entry name" value="SLL8027 PROTEIN"/>
    <property type="match status" value="1"/>
</dbReference>
<keyword evidence="3" id="KW-1185">Reference proteome</keyword>
<dbReference type="InterPro" id="IPR002850">
    <property type="entry name" value="PIN_toxin-like"/>
</dbReference>
<dbReference type="AlphaFoldDB" id="A0A1H0E9I7"/>
<dbReference type="OrthoDB" id="335825at2"/>
<dbReference type="STRING" id="258515.SAMN05192585_13226"/>
<dbReference type="SMART" id="SM00670">
    <property type="entry name" value="PINc"/>
    <property type="match status" value="1"/>
</dbReference>
<accession>A0A1H0E9I7</accession>
<dbReference type="InterPro" id="IPR002716">
    <property type="entry name" value="PIN_dom"/>
</dbReference>
<name>A0A1H0E9I7_9FIRM</name>
<evidence type="ECO:0000313" key="2">
    <source>
        <dbReference type="EMBL" id="SDN79042.1"/>
    </source>
</evidence>
<dbReference type="CDD" id="cd09854">
    <property type="entry name" value="PIN_VapC-like"/>
    <property type="match status" value="1"/>
</dbReference>
<protein>
    <submittedName>
        <fullName evidence="2">Putative toxin-antitoxin system toxin component, PIN family</fullName>
    </submittedName>
</protein>
<gene>
    <name evidence="2" type="ORF">SAMN05192585_13226</name>
</gene>
<proteinExistence type="predicted"/>